<reference evidence="1" key="1">
    <citation type="submission" date="2020-05" db="EMBL/GenBank/DDBJ databases">
        <title>WGS assembly of Panicum virgatum.</title>
        <authorList>
            <person name="Lovell J.T."/>
            <person name="Jenkins J."/>
            <person name="Shu S."/>
            <person name="Juenger T.E."/>
            <person name="Schmutz J."/>
        </authorList>
    </citation>
    <scope>NUCLEOTIDE SEQUENCE</scope>
    <source>
        <strain evidence="1">AP13</strain>
    </source>
</reference>
<dbReference type="EMBL" id="CM029047">
    <property type="protein sequence ID" value="KAG2581108.1"/>
    <property type="molecule type" value="Genomic_DNA"/>
</dbReference>
<evidence type="ECO:0000313" key="1">
    <source>
        <dbReference type="EMBL" id="KAG2581110.1"/>
    </source>
</evidence>
<sequence length="64" mass="7465">MFQEDIETTPRQGQDVWYLLLSTKTSKIVLHGVLCYLFNGSWLWYPTTINIGPVLDNSPPQKYF</sequence>
<dbReference type="EMBL" id="CM029047">
    <property type="protein sequence ID" value="KAG2581109.1"/>
    <property type="molecule type" value="Genomic_DNA"/>
</dbReference>
<organism evidence="1 2">
    <name type="scientific">Panicum virgatum</name>
    <name type="common">Blackwell switchgrass</name>
    <dbReference type="NCBI Taxonomy" id="38727"/>
    <lineage>
        <taxon>Eukaryota</taxon>
        <taxon>Viridiplantae</taxon>
        <taxon>Streptophyta</taxon>
        <taxon>Embryophyta</taxon>
        <taxon>Tracheophyta</taxon>
        <taxon>Spermatophyta</taxon>
        <taxon>Magnoliopsida</taxon>
        <taxon>Liliopsida</taxon>
        <taxon>Poales</taxon>
        <taxon>Poaceae</taxon>
        <taxon>PACMAD clade</taxon>
        <taxon>Panicoideae</taxon>
        <taxon>Panicodae</taxon>
        <taxon>Paniceae</taxon>
        <taxon>Panicinae</taxon>
        <taxon>Panicum</taxon>
        <taxon>Panicum sect. Hiantes</taxon>
    </lineage>
</organism>
<comment type="caution">
    <text evidence="1">The sequence shown here is derived from an EMBL/GenBank/DDBJ whole genome shotgun (WGS) entry which is preliminary data.</text>
</comment>
<proteinExistence type="predicted"/>
<protein>
    <submittedName>
        <fullName evidence="1">Uncharacterized protein</fullName>
    </submittedName>
</protein>
<keyword evidence="2" id="KW-1185">Reference proteome</keyword>
<dbReference type="Proteomes" id="UP000823388">
    <property type="component" value="Chromosome 6K"/>
</dbReference>
<name>A0A8T0R7B9_PANVG</name>
<dbReference type="AlphaFoldDB" id="A0A8T0R7B9"/>
<gene>
    <name evidence="1" type="ORF">PVAP13_6KG014300</name>
</gene>
<accession>A0A8T0R7B9</accession>
<dbReference type="EMBL" id="CM029047">
    <property type="protein sequence ID" value="KAG2581110.1"/>
    <property type="molecule type" value="Genomic_DNA"/>
</dbReference>
<evidence type="ECO:0000313" key="2">
    <source>
        <dbReference type="Proteomes" id="UP000823388"/>
    </source>
</evidence>